<dbReference type="Proteomes" id="UP000215902">
    <property type="component" value="Unassembled WGS sequence"/>
</dbReference>
<evidence type="ECO:0000313" key="7">
    <source>
        <dbReference type="Proteomes" id="UP000215902"/>
    </source>
</evidence>
<dbReference type="Pfam" id="PF00076">
    <property type="entry name" value="RRM_1"/>
    <property type="match status" value="1"/>
</dbReference>
<reference evidence="6 7" key="1">
    <citation type="submission" date="2017-06" db="EMBL/GenBank/DDBJ databases">
        <title>A platform for efficient transgenesis in Macrostomum lignano, a flatworm model organism for stem cell research.</title>
        <authorList>
            <person name="Berezikov E."/>
        </authorList>
    </citation>
    <scope>NUCLEOTIDE SEQUENCE [LARGE SCALE GENOMIC DNA]</scope>
    <source>
        <strain evidence="6">DV1</strain>
        <tissue evidence="6">Whole organism</tissue>
    </source>
</reference>
<feature type="compositionally biased region" description="Low complexity" evidence="4">
    <location>
        <begin position="11"/>
        <end position="23"/>
    </location>
</feature>
<keyword evidence="7" id="KW-1185">Reference proteome</keyword>
<evidence type="ECO:0000256" key="4">
    <source>
        <dbReference type="SAM" id="MobiDB-lite"/>
    </source>
</evidence>
<dbReference type="InterPro" id="IPR012677">
    <property type="entry name" value="Nucleotide-bd_a/b_plait_sf"/>
</dbReference>
<feature type="region of interest" description="Disordered" evidence="4">
    <location>
        <begin position="50"/>
        <end position="73"/>
    </location>
</feature>
<evidence type="ECO:0000256" key="3">
    <source>
        <dbReference type="SAM" id="Coils"/>
    </source>
</evidence>
<keyword evidence="1 2" id="KW-0694">RNA-binding</keyword>
<feature type="region of interest" description="Disordered" evidence="4">
    <location>
        <begin position="1"/>
        <end position="23"/>
    </location>
</feature>
<dbReference type="Gene3D" id="3.30.70.330">
    <property type="match status" value="1"/>
</dbReference>
<dbReference type="EMBL" id="NIVC01000043">
    <property type="protein sequence ID" value="PAA92619.1"/>
    <property type="molecule type" value="Genomic_DNA"/>
</dbReference>
<evidence type="ECO:0000259" key="5">
    <source>
        <dbReference type="PROSITE" id="PS50102"/>
    </source>
</evidence>
<evidence type="ECO:0000313" key="6">
    <source>
        <dbReference type="EMBL" id="PAA92619.1"/>
    </source>
</evidence>
<dbReference type="AlphaFoldDB" id="A0A267H509"/>
<dbReference type="GO" id="GO:0003723">
    <property type="term" value="F:RNA binding"/>
    <property type="evidence" value="ECO:0007669"/>
    <property type="project" value="UniProtKB-UniRule"/>
</dbReference>
<dbReference type="SUPFAM" id="SSF54928">
    <property type="entry name" value="RNA-binding domain, RBD"/>
    <property type="match status" value="1"/>
</dbReference>
<accession>A0A267H509</accession>
<dbReference type="InterPro" id="IPR000504">
    <property type="entry name" value="RRM_dom"/>
</dbReference>
<name>A0A267H509_9PLAT</name>
<feature type="domain" description="RRM" evidence="5">
    <location>
        <begin position="75"/>
        <end position="153"/>
    </location>
</feature>
<dbReference type="InterPro" id="IPR035979">
    <property type="entry name" value="RBD_domain_sf"/>
</dbReference>
<dbReference type="PANTHER" id="PTHR10352">
    <property type="entry name" value="EUKARYOTIC TRANSLATION INITIATION FACTOR 3 SUBUNIT G"/>
    <property type="match status" value="1"/>
</dbReference>
<protein>
    <recommendedName>
        <fullName evidence="5">RRM domain-containing protein</fullName>
    </recommendedName>
</protein>
<dbReference type="PROSITE" id="PS50102">
    <property type="entry name" value="RRM"/>
    <property type="match status" value="1"/>
</dbReference>
<gene>
    <name evidence="6" type="ORF">BOX15_Mlig020292g1</name>
</gene>
<feature type="coiled-coil region" evidence="3">
    <location>
        <begin position="283"/>
        <end position="310"/>
    </location>
</feature>
<evidence type="ECO:0000256" key="1">
    <source>
        <dbReference type="ARBA" id="ARBA00022884"/>
    </source>
</evidence>
<sequence>MIGTIPPSWKQQQQQQQQQHAAIQQPCYQQANQQSQLQQCYYLAPPLPPAFHLPPPPHPPPPPPPPAPPPPQPCSELFIGNLPPTATKSDLTRELSRFGPLEHVSLAYGPGGGFRGFAFAKFARIQSAIGLVDGRGHGLMLDGRLLRIEWRRKGVGSGSGGGVGSGVGDAPPTSASTFSAGPVMVSATATHQRPAEFGEYSFASTNTTAASSNAATKAQPVARCQHQQRHHLQQQHTEQPDCQLPAWLHTRLVEDTERLVDCLLAELRLCNRLAATTSNPNEAAQLRQQARELESRMQTRSAELANLNGAGCLACRSSRNGGVPNTKC</sequence>
<dbReference type="CDD" id="cd00590">
    <property type="entry name" value="RRM_SF"/>
    <property type="match status" value="1"/>
</dbReference>
<proteinExistence type="predicted"/>
<comment type="caution">
    <text evidence="6">The sequence shown here is derived from an EMBL/GenBank/DDBJ whole genome shotgun (WGS) entry which is preliminary data.</text>
</comment>
<dbReference type="SMART" id="SM00360">
    <property type="entry name" value="RRM"/>
    <property type="match status" value="1"/>
</dbReference>
<keyword evidence="3" id="KW-0175">Coiled coil</keyword>
<organism evidence="6 7">
    <name type="scientific">Macrostomum lignano</name>
    <dbReference type="NCBI Taxonomy" id="282301"/>
    <lineage>
        <taxon>Eukaryota</taxon>
        <taxon>Metazoa</taxon>
        <taxon>Spiralia</taxon>
        <taxon>Lophotrochozoa</taxon>
        <taxon>Platyhelminthes</taxon>
        <taxon>Rhabditophora</taxon>
        <taxon>Macrostomorpha</taxon>
        <taxon>Macrostomida</taxon>
        <taxon>Macrostomidae</taxon>
        <taxon>Macrostomum</taxon>
    </lineage>
</organism>
<dbReference type="STRING" id="282301.A0A267H509"/>
<evidence type="ECO:0000256" key="2">
    <source>
        <dbReference type="PROSITE-ProRule" id="PRU00176"/>
    </source>
</evidence>